<accession>A0A7Y9ZMY9</accession>
<protein>
    <recommendedName>
        <fullName evidence="4">RNA polymerase sigma factor 70 region 4 type 2 domain-containing protein</fullName>
    </recommendedName>
</protein>
<organism evidence="2 3">
    <name type="scientific">Nocardioides aromaticivorans</name>
    <dbReference type="NCBI Taxonomy" id="200618"/>
    <lineage>
        <taxon>Bacteria</taxon>
        <taxon>Bacillati</taxon>
        <taxon>Actinomycetota</taxon>
        <taxon>Actinomycetes</taxon>
        <taxon>Propionibacteriales</taxon>
        <taxon>Nocardioidaceae</taxon>
        <taxon>Nocardioides</taxon>
    </lineage>
</organism>
<evidence type="ECO:0000313" key="3">
    <source>
        <dbReference type="Proteomes" id="UP000562045"/>
    </source>
</evidence>
<dbReference type="AlphaFoldDB" id="A0A7Y9ZMY9"/>
<feature type="region of interest" description="Disordered" evidence="1">
    <location>
        <begin position="38"/>
        <end position="65"/>
    </location>
</feature>
<name>A0A7Y9ZMY9_9ACTN</name>
<proteinExistence type="predicted"/>
<dbReference type="EMBL" id="JACBZM010000002">
    <property type="protein sequence ID" value="NYI47840.1"/>
    <property type="molecule type" value="Genomic_DNA"/>
</dbReference>
<comment type="caution">
    <text evidence="2">The sequence shown here is derived from an EMBL/GenBank/DDBJ whole genome shotgun (WGS) entry which is preliminary data.</text>
</comment>
<reference evidence="2 3" key="1">
    <citation type="submission" date="2020-07" db="EMBL/GenBank/DDBJ databases">
        <title>Sequencing the genomes of 1000 actinobacteria strains.</title>
        <authorList>
            <person name="Klenk H.-P."/>
        </authorList>
    </citation>
    <scope>NUCLEOTIDE SEQUENCE [LARGE SCALE GENOMIC DNA]</scope>
    <source>
        <strain evidence="2 3">DSM 15131</strain>
    </source>
</reference>
<dbReference type="RefSeq" id="WP_179652771.1">
    <property type="nucleotide sequence ID" value="NZ_JACBZM010000002.1"/>
</dbReference>
<gene>
    <name evidence="2" type="ORF">BJ993_004986</name>
</gene>
<evidence type="ECO:0008006" key="4">
    <source>
        <dbReference type="Google" id="ProtNLM"/>
    </source>
</evidence>
<evidence type="ECO:0000256" key="1">
    <source>
        <dbReference type="SAM" id="MobiDB-lite"/>
    </source>
</evidence>
<evidence type="ECO:0000313" key="2">
    <source>
        <dbReference type="EMBL" id="NYI47840.1"/>
    </source>
</evidence>
<dbReference type="Proteomes" id="UP000562045">
    <property type="component" value="Unassembled WGS sequence"/>
</dbReference>
<sequence>MSTPPAVVLHARGYSYRRIGEQIGVTAQAVEGFVKYRQRRAGRSSWGRPPSGNGGETPNGVGPVS</sequence>